<keyword evidence="4 10" id="KW-0312">Gluconeogenesis</keyword>
<evidence type="ECO:0000256" key="10">
    <source>
        <dbReference type="HAMAP-Rule" id="MF_00453"/>
    </source>
</evidence>
<dbReference type="RefSeq" id="WP_332918984.1">
    <property type="nucleotide sequence ID" value="NZ_AP025292.1"/>
</dbReference>
<keyword evidence="7 10" id="KW-0067">ATP-binding</keyword>
<feature type="binding site" evidence="10">
    <location>
        <position position="258"/>
    </location>
    <ligand>
        <name>Mn(2+)</name>
        <dbReference type="ChEBI" id="CHEBI:29035"/>
    </ligand>
</feature>
<accession>A0ABN6L8I2</accession>
<organism evidence="11 12">
    <name type="scientific">Persicobacter psychrovividus</name>
    <dbReference type="NCBI Taxonomy" id="387638"/>
    <lineage>
        <taxon>Bacteria</taxon>
        <taxon>Pseudomonadati</taxon>
        <taxon>Bacteroidota</taxon>
        <taxon>Cytophagia</taxon>
        <taxon>Cytophagales</taxon>
        <taxon>Persicobacteraceae</taxon>
        <taxon>Persicobacter</taxon>
    </lineage>
</organism>
<dbReference type="InterPro" id="IPR001272">
    <property type="entry name" value="PEP_carboxykinase_ATP"/>
</dbReference>
<evidence type="ECO:0000256" key="9">
    <source>
        <dbReference type="ARBA" id="ARBA00047371"/>
    </source>
</evidence>
<feature type="binding site" evidence="10">
    <location>
        <position position="286"/>
    </location>
    <ligand>
        <name>ATP</name>
        <dbReference type="ChEBI" id="CHEBI:30616"/>
    </ligand>
</feature>
<evidence type="ECO:0000256" key="5">
    <source>
        <dbReference type="ARBA" id="ARBA00022741"/>
    </source>
</evidence>
<dbReference type="EC" id="4.1.1.49" evidence="3 10"/>
<dbReference type="PANTHER" id="PTHR30031">
    <property type="entry name" value="PHOSPHOENOLPYRUVATE CARBOXYKINASE ATP"/>
    <property type="match status" value="1"/>
</dbReference>
<proteinExistence type="inferred from homology"/>
<dbReference type="EMBL" id="AP025292">
    <property type="protein sequence ID" value="BDC99505.1"/>
    <property type="molecule type" value="Genomic_DNA"/>
</dbReference>
<comment type="subcellular location">
    <subcellularLocation>
        <location evidence="10">Cytoplasm</location>
    </subcellularLocation>
</comment>
<evidence type="ECO:0000256" key="3">
    <source>
        <dbReference type="ARBA" id="ARBA00012363"/>
    </source>
</evidence>
<dbReference type="SUPFAM" id="SSF68923">
    <property type="entry name" value="PEP carboxykinase N-terminal domain"/>
    <property type="match status" value="1"/>
</dbReference>
<evidence type="ECO:0000256" key="2">
    <source>
        <dbReference type="ARBA" id="ARBA00006052"/>
    </source>
</evidence>
<dbReference type="PIRSF" id="PIRSF006294">
    <property type="entry name" value="PEP_crbxkin"/>
    <property type="match status" value="1"/>
</dbReference>
<feature type="binding site" evidence="10">
    <location>
        <position position="195"/>
    </location>
    <ligand>
        <name>substrate</name>
    </ligand>
</feature>
<sequence length="531" mass="59421">MQEHGIKSKNGFEHLGLKPAVVKWNLGPAECTQEVLSRGEGVLTDRGSVMVDTGKFTGRSPKDKYTVEDAQTKDSVWWGKINQPISEEKFQMLRTKLIASFEGETMYVRDMYAGADPNYRLNVRAYNTIAWQHMFTYNMFIRPLKEELENFEANWTILCNPKFEVENYEELGMNGKNFAIVNMTTRELIIGGTAYAGEMKKGIFSVLNYVLPHDHKVLSMHCSANEGKEGDTAIFFGLSGTGKTTLSADPNRALIGDDEHGWTENTIFNFEGGCYAKSVDLTEDKEPDIWKAVRFGAIEENTRFFEGTHTIDYENTSVTENIRVSYPVHFIENAKEVSIGAVPKNIFFLTFDAFGVIPPISRLSKGQAMFHFISGYTSKVAGTEMGITEPTPTFSACFGAAFMPLHPAEYAELLGKKMDEQNVNVWMINTGLNGTGSRMKLKETRAMITAALEGKLDNVEFIQHPEFGFEVPSTCEGVTTELLNPRNTWASEEAYTEACNKLVELFNKNFVQFEEGSSQEIMAGAPKVLAD</sequence>
<keyword evidence="10" id="KW-0479">Metal-binding</keyword>
<dbReference type="SUPFAM" id="SSF53795">
    <property type="entry name" value="PEP carboxykinase-like"/>
    <property type="match status" value="1"/>
</dbReference>
<evidence type="ECO:0000256" key="6">
    <source>
        <dbReference type="ARBA" id="ARBA00022793"/>
    </source>
</evidence>
<comment type="similarity">
    <text evidence="2 10">Belongs to the phosphoenolpyruvate carboxykinase (ATP) family.</text>
</comment>
<protein>
    <recommendedName>
        <fullName evidence="3 10">Phosphoenolpyruvate carboxykinase (ATP)</fullName>
        <shortName evidence="10">PCK</shortName>
        <shortName evidence="10">PEP carboxykinase</shortName>
        <shortName evidence="10">PEPCK</shortName>
        <ecNumber evidence="3 10">4.1.1.49</ecNumber>
    </recommendedName>
</protein>
<evidence type="ECO:0000256" key="8">
    <source>
        <dbReference type="ARBA" id="ARBA00023239"/>
    </source>
</evidence>
<evidence type="ECO:0000256" key="1">
    <source>
        <dbReference type="ARBA" id="ARBA00004742"/>
    </source>
</evidence>
<dbReference type="InterPro" id="IPR013035">
    <property type="entry name" value="PEP_carboxykinase_C"/>
</dbReference>
<keyword evidence="10" id="KW-0963">Cytoplasm</keyword>
<gene>
    <name evidence="11" type="primary">pckA1</name>
    <name evidence="10" type="synonym">pckA</name>
    <name evidence="11" type="ORF">PEPS_17860</name>
</gene>
<evidence type="ECO:0000313" key="12">
    <source>
        <dbReference type="Proteomes" id="UP001354989"/>
    </source>
</evidence>
<feature type="binding site" evidence="10">
    <location>
        <position position="323"/>
    </location>
    <ligand>
        <name>ATP</name>
        <dbReference type="ChEBI" id="CHEBI:30616"/>
    </ligand>
</feature>
<reference evidence="11 12" key="1">
    <citation type="submission" date="2021-12" db="EMBL/GenBank/DDBJ databases">
        <title>Genome sequencing of bacteria with rrn-lacking chromosome and rrn-plasmid.</title>
        <authorList>
            <person name="Anda M."/>
            <person name="Iwasaki W."/>
        </authorList>
    </citation>
    <scope>NUCLEOTIDE SEQUENCE [LARGE SCALE GENOMIC DNA]</scope>
    <source>
        <strain evidence="11 12">NBRC 101262</strain>
    </source>
</reference>
<evidence type="ECO:0000256" key="4">
    <source>
        <dbReference type="ARBA" id="ARBA00022432"/>
    </source>
</evidence>
<dbReference type="Gene3D" id="3.40.449.10">
    <property type="entry name" value="Phosphoenolpyruvate Carboxykinase, domain 1"/>
    <property type="match status" value="1"/>
</dbReference>
<feature type="binding site" evidence="10">
    <location>
        <position position="201"/>
    </location>
    <ligand>
        <name>substrate</name>
    </ligand>
</feature>
<comment type="caution">
    <text evidence="10">Lacks conserved residue(s) required for the propagation of feature annotation.</text>
</comment>
<evidence type="ECO:0000256" key="7">
    <source>
        <dbReference type="ARBA" id="ARBA00022840"/>
    </source>
</evidence>
<feature type="binding site" evidence="10">
    <location>
        <position position="201"/>
    </location>
    <ligand>
        <name>ATP</name>
        <dbReference type="ChEBI" id="CHEBI:30616"/>
    </ligand>
</feature>
<keyword evidence="12" id="KW-1185">Reference proteome</keyword>
<dbReference type="HAMAP" id="MF_00453">
    <property type="entry name" value="PEPCK_ATP"/>
    <property type="match status" value="1"/>
</dbReference>
<feature type="binding site" evidence="10">
    <location>
        <position position="444"/>
    </location>
    <ligand>
        <name>ATP</name>
        <dbReference type="ChEBI" id="CHEBI:30616"/>
    </ligand>
</feature>
<feature type="binding site" evidence="10">
    <location>
        <position position="201"/>
    </location>
    <ligand>
        <name>Mn(2+)</name>
        <dbReference type="ChEBI" id="CHEBI:29035"/>
    </ligand>
</feature>
<comment type="function">
    <text evidence="10">Involved in the gluconeogenesis. Catalyzes the conversion of oxaloacetate (OAA) to phosphoenolpyruvate (PEP) through direct phosphoryl transfer between the nucleoside triphosphate and OAA.</text>
</comment>
<dbReference type="Pfam" id="PF01293">
    <property type="entry name" value="PEPCK_ATP"/>
    <property type="match status" value="1"/>
</dbReference>
<feature type="binding site" evidence="10">
    <location>
        <position position="323"/>
    </location>
    <ligand>
        <name>substrate</name>
    </ligand>
</feature>
<feature type="binding site" evidence="10">
    <location>
        <position position="59"/>
    </location>
    <ligand>
        <name>substrate</name>
    </ligand>
</feature>
<feature type="binding site" evidence="10">
    <location>
        <position position="221"/>
    </location>
    <ligand>
        <name>ATP</name>
        <dbReference type="ChEBI" id="CHEBI:30616"/>
    </ligand>
</feature>
<dbReference type="InterPro" id="IPR008210">
    <property type="entry name" value="PEP_carboxykinase_N"/>
</dbReference>
<feature type="binding site" evidence="10">
    <location>
        <position position="221"/>
    </location>
    <ligand>
        <name>Mn(2+)</name>
        <dbReference type="ChEBI" id="CHEBI:29035"/>
    </ligand>
</feature>
<dbReference type="Proteomes" id="UP001354989">
    <property type="component" value="Chromosome"/>
</dbReference>
<evidence type="ECO:0000313" key="11">
    <source>
        <dbReference type="EMBL" id="BDC99505.1"/>
    </source>
</evidence>
<dbReference type="NCBIfam" id="NF006821">
    <property type="entry name" value="PRK09344.1-3"/>
    <property type="match status" value="1"/>
</dbReference>
<dbReference type="Gene3D" id="3.90.228.20">
    <property type="match status" value="1"/>
</dbReference>
<comment type="pathway">
    <text evidence="1 10">Carbohydrate biosynthesis; gluconeogenesis.</text>
</comment>
<feature type="binding site" evidence="10">
    <location>
        <begin position="237"/>
        <end position="245"/>
    </location>
    <ligand>
        <name>ATP</name>
        <dbReference type="ChEBI" id="CHEBI:30616"/>
    </ligand>
</feature>
<dbReference type="Gene3D" id="2.170.8.10">
    <property type="entry name" value="Phosphoenolpyruvate Carboxykinase, domain 2"/>
    <property type="match status" value="1"/>
</dbReference>
<dbReference type="PANTHER" id="PTHR30031:SF0">
    <property type="entry name" value="PHOSPHOENOLPYRUVATE CARBOXYKINASE (ATP)"/>
    <property type="match status" value="1"/>
</dbReference>
<keyword evidence="10" id="KW-0464">Manganese</keyword>
<name>A0ABN6L8I2_9BACT</name>
<comment type="cofactor">
    <cofactor evidence="10">
        <name>Mn(2+)</name>
        <dbReference type="ChEBI" id="CHEBI:29035"/>
    </cofactor>
    <text evidence="10">Binds 1 Mn(2+) ion per subunit.</text>
</comment>
<dbReference type="NCBIfam" id="TIGR00224">
    <property type="entry name" value="pckA"/>
    <property type="match status" value="1"/>
</dbReference>
<keyword evidence="8 10" id="KW-0456">Lyase</keyword>
<dbReference type="NCBIfam" id="NF006820">
    <property type="entry name" value="PRK09344.1-2"/>
    <property type="match status" value="1"/>
</dbReference>
<comment type="catalytic activity">
    <reaction evidence="9 10">
        <text>oxaloacetate + ATP = phosphoenolpyruvate + ADP + CO2</text>
        <dbReference type="Rhea" id="RHEA:18617"/>
        <dbReference type="ChEBI" id="CHEBI:16452"/>
        <dbReference type="ChEBI" id="CHEBI:16526"/>
        <dbReference type="ChEBI" id="CHEBI:30616"/>
        <dbReference type="ChEBI" id="CHEBI:58702"/>
        <dbReference type="ChEBI" id="CHEBI:456216"/>
        <dbReference type="EC" id="4.1.1.49"/>
    </reaction>
</comment>
<keyword evidence="6 10" id="KW-0210">Decarboxylase</keyword>
<keyword evidence="5 10" id="KW-0547">Nucleotide-binding</keyword>